<feature type="coiled-coil region" evidence="1">
    <location>
        <begin position="18"/>
        <end position="45"/>
    </location>
</feature>
<reference evidence="2" key="2">
    <citation type="submission" date="2020-09" db="EMBL/GenBank/DDBJ databases">
        <authorList>
            <person name="Sun Q."/>
            <person name="Kim S."/>
        </authorList>
    </citation>
    <scope>NUCLEOTIDE SEQUENCE</scope>
    <source>
        <strain evidence="2">KCTC 12719</strain>
    </source>
</reference>
<keyword evidence="1" id="KW-0175">Coiled coil</keyword>
<dbReference type="Proteomes" id="UP000610456">
    <property type="component" value="Unassembled WGS sequence"/>
</dbReference>
<proteinExistence type="predicted"/>
<sequence>MLYPFENGEPTDLSLAEIKNVEEILERAVKENNELQKEALKNRNAENPENKWTETGFELETENYYRQYVPIINGKGEKEVWVNLSCREFHTKNWRSELLPPVADGGNCYFNLKINLTQKSYRDLRINSHA</sequence>
<accession>A0A918SLC7</accession>
<protein>
    <submittedName>
        <fullName evidence="2">Uncharacterized protein</fullName>
    </submittedName>
</protein>
<reference evidence="2" key="1">
    <citation type="journal article" date="2014" name="Int. J. Syst. Evol. Microbiol.">
        <title>Complete genome sequence of Corynebacterium casei LMG S-19264T (=DSM 44701T), isolated from a smear-ripened cheese.</title>
        <authorList>
            <consortium name="US DOE Joint Genome Institute (JGI-PGF)"/>
            <person name="Walter F."/>
            <person name="Albersmeier A."/>
            <person name="Kalinowski J."/>
            <person name="Ruckert C."/>
        </authorList>
    </citation>
    <scope>NUCLEOTIDE SEQUENCE</scope>
    <source>
        <strain evidence="2">KCTC 12719</strain>
    </source>
</reference>
<evidence type="ECO:0000313" key="3">
    <source>
        <dbReference type="Proteomes" id="UP000610456"/>
    </source>
</evidence>
<comment type="caution">
    <text evidence="2">The sequence shown here is derived from an EMBL/GenBank/DDBJ whole genome shotgun (WGS) entry which is preliminary data.</text>
</comment>
<evidence type="ECO:0000256" key="1">
    <source>
        <dbReference type="SAM" id="Coils"/>
    </source>
</evidence>
<dbReference type="EMBL" id="BMXB01000031">
    <property type="protein sequence ID" value="GHA51855.1"/>
    <property type="molecule type" value="Genomic_DNA"/>
</dbReference>
<name>A0A918SLC7_9FLAO</name>
<evidence type="ECO:0000313" key="2">
    <source>
        <dbReference type="EMBL" id="GHA51855.1"/>
    </source>
</evidence>
<dbReference type="AlphaFoldDB" id="A0A918SLC7"/>
<gene>
    <name evidence="2" type="ORF">GCM10007103_35370</name>
</gene>
<keyword evidence="3" id="KW-1185">Reference proteome</keyword>
<organism evidence="2 3">
    <name type="scientific">Salinimicrobium marinum</name>
    <dbReference type="NCBI Taxonomy" id="680283"/>
    <lineage>
        <taxon>Bacteria</taxon>
        <taxon>Pseudomonadati</taxon>
        <taxon>Bacteroidota</taxon>
        <taxon>Flavobacteriia</taxon>
        <taxon>Flavobacteriales</taxon>
        <taxon>Flavobacteriaceae</taxon>
        <taxon>Salinimicrobium</taxon>
    </lineage>
</organism>